<keyword evidence="4 7" id="KW-0547">Nucleotide-binding</keyword>
<dbReference type="SUPFAM" id="SSF56112">
    <property type="entry name" value="Protein kinase-like (PK-like)"/>
    <property type="match status" value="1"/>
</dbReference>
<dbReference type="NCBIfam" id="TIGR01767">
    <property type="entry name" value="MTRK"/>
    <property type="match status" value="1"/>
</dbReference>
<evidence type="ECO:0000256" key="2">
    <source>
        <dbReference type="ARBA" id="ARBA00011738"/>
    </source>
</evidence>
<keyword evidence="7" id="KW-0486">Methionine biosynthesis</keyword>
<evidence type="ECO:0000256" key="6">
    <source>
        <dbReference type="ARBA" id="ARBA00022840"/>
    </source>
</evidence>
<evidence type="ECO:0000256" key="7">
    <source>
        <dbReference type="HAMAP-Rule" id="MF_01683"/>
    </source>
</evidence>
<keyword evidence="10" id="KW-1185">Reference proteome</keyword>
<dbReference type="GO" id="GO:0019509">
    <property type="term" value="P:L-methionine salvage from methylthioadenosine"/>
    <property type="evidence" value="ECO:0007669"/>
    <property type="project" value="UniProtKB-UniRule"/>
</dbReference>
<evidence type="ECO:0000313" key="9">
    <source>
        <dbReference type="EMBL" id="ERG67457.1"/>
    </source>
</evidence>
<evidence type="ECO:0000256" key="4">
    <source>
        <dbReference type="ARBA" id="ARBA00022741"/>
    </source>
</evidence>
<keyword evidence="3 7" id="KW-0808">Transferase</keyword>
<gene>
    <name evidence="7 9" type="primary">mtnK</name>
    <name evidence="9" type="ORF">M467_09215</name>
</gene>
<evidence type="ECO:0000256" key="3">
    <source>
        <dbReference type="ARBA" id="ARBA00022679"/>
    </source>
</evidence>
<dbReference type="Gene3D" id="3.30.200.20">
    <property type="entry name" value="Phosphorylase Kinase, domain 1"/>
    <property type="match status" value="1"/>
</dbReference>
<dbReference type="PANTHER" id="PTHR34273">
    <property type="entry name" value="METHYLTHIORIBOSE KINASE"/>
    <property type="match status" value="1"/>
</dbReference>
<keyword evidence="6 7" id="KW-0067">ATP-binding</keyword>
<evidence type="ECO:0000313" key="10">
    <source>
        <dbReference type="Proteomes" id="UP000016464"/>
    </source>
</evidence>
<feature type="binding site" evidence="7">
    <location>
        <position position="338"/>
    </location>
    <ligand>
        <name>substrate</name>
    </ligand>
</feature>
<dbReference type="UniPathway" id="UPA00904">
    <property type="reaction ID" value="UER00872"/>
</dbReference>
<dbReference type="PANTHER" id="PTHR34273:SF2">
    <property type="entry name" value="METHYLTHIORIBOSE KINASE"/>
    <property type="match status" value="1"/>
</dbReference>
<accession>U1LYM2</accession>
<comment type="caution">
    <text evidence="9">The sequence shown here is derived from an EMBL/GenBank/DDBJ whole genome shotgun (WGS) entry which is preliminary data.</text>
</comment>
<evidence type="ECO:0000259" key="8">
    <source>
        <dbReference type="Pfam" id="PF01636"/>
    </source>
</evidence>
<dbReference type="GO" id="GO:0005524">
    <property type="term" value="F:ATP binding"/>
    <property type="evidence" value="ECO:0007669"/>
    <property type="project" value="UniProtKB-UniRule"/>
</dbReference>
<feature type="binding site" evidence="7">
    <location>
        <begin position="251"/>
        <end position="253"/>
    </location>
    <ligand>
        <name>ATP</name>
        <dbReference type="ChEBI" id="CHEBI:30616"/>
    </ligand>
</feature>
<feature type="binding site" evidence="7">
    <location>
        <position position="47"/>
    </location>
    <ligand>
        <name>ATP</name>
        <dbReference type="ChEBI" id="CHEBI:30616"/>
    </ligand>
</feature>
<feature type="binding site" evidence="7">
    <location>
        <position position="62"/>
    </location>
    <ligand>
        <name>ATP</name>
        <dbReference type="ChEBI" id="CHEBI:30616"/>
    </ligand>
</feature>
<dbReference type="PIRSF" id="PIRSF031134">
    <property type="entry name" value="MTRK"/>
    <property type="match status" value="1"/>
</dbReference>
<sequence length="393" mass="44446">MGNVQEGENIMSYQPFTEQTVVEHVRQLGYLQEGIAECEEIGDGNLNLVFRIRQGEQRLIVKQALPYAKVVGESWPLTLERAWIEQLALREFATVASRYVPAVLGSDRTLAYTIIEDLSDYEIVRTGYLKGESYPELARHIGEFLGETLFATSDYAAGPIAKKRIERDYYNPELCDITEKLIFTDPFKDAESNNIEAALREDVERLWQDQALKVEVTKLKVGFVTKHEALLHGDLHTGSIFATQQETKIIDPEFAFYGPFGFDLGQIIAHLTLSTFHDPLKRFERFTDVLTVWETFEKTFRANFERAVEPFNTDGFVDELLRTVFSDTIGYAGCELIRRAVGLAGVADLETLPEATRLERKRDALALGTALIKERHGVESIDDLVTLLAGVRV</sequence>
<comment type="subunit">
    <text evidence="2 7">Homodimer.</text>
</comment>
<dbReference type="eggNOG" id="COG4857">
    <property type="taxonomic scope" value="Bacteria"/>
</dbReference>
<feature type="domain" description="Aminoglycoside phosphotransferase" evidence="8">
    <location>
        <begin position="38"/>
        <end position="272"/>
    </location>
</feature>
<dbReference type="Gene3D" id="3.90.1200.10">
    <property type="match status" value="1"/>
</dbReference>
<protein>
    <recommendedName>
        <fullName evidence="7">Methylthioribose kinase</fullName>
        <shortName evidence="7">MTR kinase</shortName>
        <ecNumber evidence="7">2.7.1.100</ecNumber>
    </recommendedName>
</protein>
<comment type="catalytic activity">
    <reaction evidence="7">
        <text>5-(methylsulfanyl)-D-ribose + ATP = 5-(methylsulfanyl)-alpha-D-ribose 1-phosphate + ADP + H(+)</text>
        <dbReference type="Rhea" id="RHEA:22312"/>
        <dbReference type="ChEBI" id="CHEBI:15378"/>
        <dbReference type="ChEBI" id="CHEBI:30616"/>
        <dbReference type="ChEBI" id="CHEBI:58533"/>
        <dbReference type="ChEBI" id="CHEBI:78440"/>
        <dbReference type="ChEBI" id="CHEBI:456216"/>
        <dbReference type="EC" id="2.7.1.100"/>
    </reaction>
</comment>
<dbReference type="InterPro" id="IPR002575">
    <property type="entry name" value="Aminoglycoside_PTrfase"/>
</dbReference>
<evidence type="ECO:0000256" key="5">
    <source>
        <dbReference type="ARBA" id="ARBA00022777"/>
    </source>
</evidence>
<proteinExistence type="inferred from homology"/>
<dbReference type="InterPro" id="IPR009212">
    <property type="entry name" value="Methylthioribose_kinase"/>
</dbReference>
<dbReference type="Proteomes" id="UP000016464">
    <property type="component" value="Unassembled WGS sequence"/>
</dbReference>
<dbReference type="HAMAP" id="MF_01683">
    <property type="entry name" value="Salvage_MtnK"/>
    <property type="match status" value="1"/>
</dbReference>
<evidence type="ECO:0000256" key="1">
    <source>
        <dbReference type="ARBA" id="ARBA00010165"/>
    </source>
</evidence>
<dbReference type="PATRIC" id="fig|1345023.5.peg.855"/>
<feature type="binding site" evidence="7">
    <location>
        <begin position="116"/>
        <end position="118"/>
    </location>
    <ligand>
        <name>ATP</name>
        <dbReference type="ChEBI" id="CHEBI:30616"/>
    </ligand>
</feature>
<dbReference type="EMBL" id="ATCL01000014">
    <property type="protein sequence ID" value="ERG67457.1"/>
    <property type="molecule type" value="Genomic_DNA"/>
</dbReference>
<comment type="function">
    <text evidence="7">Catalyzes the phosphorylation of methylthioribose into methylthioribose-1-phosphate.</text>
</comment>
<dbReference type="GO" id="GO:0046522">
    <property type="term" value="F:S-methyl-5-thioribose kinase activity"/>
    <property type="evidence" value="ECO:0007669"/>
    <property type="project" value="UniProtKB-UniRule"/>
</dbReference>
<keyword evidence="7" id="KW-0028">Amino-acid biosynthesis</keyword>
<comment type="similarity">
    <text evidence="1 7">Belongs to the methylthioribose kinase family.</text>
</comment>
<dbReference type="EC" id="2.7.1.100" evidence="7"/>
<organism evidence="9 10">
    <name type="scientific">Exiguobacterium chiriqhucha RW-2</name>
    <dbReference type="NCBI Taxonomy" id="1345023"/>
    <lineage>
        <taxon>Bacteria</taxon>
        <taxon>Bacillati</taxon>
        <taxon>Bacillota</taxon>
        <taxon>Bacilli</taxon>
        <taxon>Bacillales</taxon>
        <taxon>Bacillales Family XII. Incertae Sedis</taxon>
        <taxon>Exiguobacterium</taxon>
    </lineage>
</organism>
<dbReference type="STRING" id="1385984.GCA_000702565_00317"/>
<dbReference type="Pfam" id="PF01636">
    <property type="entry name" value="APH"/>
    <property type="match status" value="1"/>
</dbReference>
<feature type="binding site" evidence="7">
    <location>
        <position position="234"/>
    </location>
    <ligand>
        <name>substrate</name>
    </ligand>
</feature>
<dbReference type="AlphaFoldDB" id="U1LYM2"/>
<dbReference type="InterPro" id="IPR011009">
    <property type="entry name" value="Kinase-like_dom_sf"/>
</dbReference>
<comment type="pathway">
    <text evidence="7">Amino-acid biosynthesis; L-methionine biosynthesis via salvage pathway; S-methyl-5-thio-alpha-D-ribose 1-phosphate from S-methyl-5'-thioadenosine (hydrolase route): step 2/2.</text>
</comment>
<name>U1LYM2_9BACL</name>
<keyword evidence="5 7" id="KW-0418">Kinase</keyword>
<reference evidence="9 10" key="1">
    <citation type="journal article" date="2013" name="Genome Announc.">
        <title>Draft Genome Sequence of Exiguobacterium pavilionensis Strain RW-2, with Wide Thermal, Salinity, and pH Tolerance, Isolated from Modern Freshwater Microbialites.</title>
        <authorList>
            <person name="White R.A.III."/>
            <person name="Grassa C.J."/>
            <person name="Suttle C.A."/>
        </authorList>
    </citation>
    <scope>NUCLEOTIDE SEQUENCE [LARGE SCALE GENOMIC DNA]</scope>
    <source>
        <strain evidence="9 10">RW-2</strain>
    </source>
</reference>